<dbReference type="EMBL" id="JBANAX010000586">
    <property type="protein sequence ID" value="KAL1201556.1"/>
    <property type="molecule type" value="Genomic_DNA"/>
</dbReference>
<dbReference type="Pfam" id="PF00856">
    <property type="entry name" value="SET"/>
    <property type="match status" value="1"/>
</dbReference>
<feature type="domain" description="SET" evidence="1">
    <location>
        <begin position="31"/>
        <end position="86"/>
    </location>
</feature>
<dbReference type="InterPro" id="IPR001214">
    <property type="entry name" value="SET_dom"/>
</dbReference>
<evidence type="ECO:0000313" key="3">
    <source>
        <dbReference type="Proteomes" id="UP001558713"/>
    </source>
</evidence>
<dbReference type="InterPro" id="IPR046341">
    <property type="entry name" value="SET_dom_sf"/>
</dbReference>
<evidence type="ECO:0000259" key="1">
    <source>
        <dbReference type="Pfam" id="PF00856"/>
    </source>
</evidence>
<comment type="caution">
    <text evidence="2">The sequence shown here is derived from an EMBL/GenBank/DDBJ whole genome shotgun (WGS) entry which is preliminary data.</text>
</comment>
<reference evidence="2 3" key="1">
    <citation type="submission" date="2024-04" db="EMBL/GenBank/DDBJ databases">
        <title>Genome assembly C_amara_ONT_v2.</title>
        <authorList>
            <person name="Yant L."/>
            <person name="Moore C."/>
            <person name="Slenker M."/>
        </authorList>
    </citation>
    <scope>NUCLEOTIDE SEQUENCE [LARGE SCALE GENOMIC DNA]</scope>
    <source>
        <tissue evidence="2">Leaf</tissue>
    </source>
</reference>
<sequence>MMTTCFTLRGSSETTNLSLWVDAWEQVSEVFNLPSHLLTSIKESVNVSRFMNNSCSPNVFLKPIEYEMNCESYVRFGFFAIKHIPP</sequence>
<protein>
    <submittedName>
        <fullName evidence="2">Histone-lysine N-methyltransferase, H3 lysine-9 specific SUVH7</fullName>
    </submittedName>
</protein>
<name>A0ABD1ARS8_CARAN</name>
<dbReference type="AlphaFoldDB" id="A0ABD1ARS8"/>
<accession>A0ABD1ARS8</accession>
<keyword evidence="3" id="KW-1185">Reference proteome</keyword>
<dbReference type="Gene3D" id="2.170.270.10">
    <property type="entry name" value="SET domain"/>
    <property type="match status" value="1"/>
</dbReference>
<gene>
    <name evidence="2" type="ORF">V5N11_013669</name>
</gene>
<organism evidence="2 3">
    <name type="scientific">Cardamine amara subsp. amara</name>
    <dbReference type="NCBI Taxonomy" id="228776"/>
    <lineage>
        <taxon>Eukaryota</taxon>
        <taxon>Viridiplantae</taxon>
        <taxon>Streptophyta</taxon>
        <taxon>Embryophyta</taxon>
        <taxon>Tracheophyta</taxon>
        <taxon>Spermatophyta</taxon>
        <taxon>Magnoliopsida</taxon>
        <taxon>eudicotyledons</taxon>
        <taxon>Gunneridae</taxon>
        <taxon>Pentapetalae</taxon>
        <taxon>rosids</taxon>
        <taxon>malvids</taxon>
        <taxon>Brassicales</taxon>
        <taxon>Brassicaceae</taxon>
        <taxon>Cardamineae</taxon>
        <taxon>Cardamine</taxon>
    </lineage>
</organism>
<dbReference type="SUPFAM" id="SSF82199">
    <property type="entry name" value="SET domain"/>
    <property type="match status" value="1"/>
</dbReference>
<proteinExistence type="predicted"/>
<evidence type="ECO:0000313" key="2">
    <source>
        <dbReference type="EMBL" id="KAL1201556.1"/>
    </source>
</evidence>
<dbReference type="Proteomes" id="UP001558713">
    <property type="component" value="Unassembled WGS sequence"/>
</dbReference>